<keyword evidence="2" id="KW-1185">Reference proteome</keyword>
<evidence type="ECO:0000313" key="1">
    <source>
        <dbReference type="EMBL" id="AVM53316.1"/>
    </source>
</evidence>
<evidence type="ECO:0000313" key="2">
    <source>
        <dbReference type="Proteomes" id="UP000238304"/>
    </source>
</evidence>
<dbReference type="Proteomes" id="UP000238304">
    <property type="component" value="Chromosome"/>
</dbReference>
<accession>A0ABM6T959</accession>
<name>A0ABM6T959_9BACE</name>
<organism evidence="1 2">
    <name type="scientific">Bacteroides zoogleoformans</name>
    <dbReference type="NCBI Taxonomy" id="28119"/>
    <lineage>
        <taxon>Bacteria</taxon>
        <taxon>Pseudomonadati</taxon>
        <taxon>Bacteroidota</taxon>
        <taxon>Bacteroidia</taxon>
        <taxon>Bacteroidales</taxon>
        <taxon>Bacteroidaceae</taxon>
        <taxon>Bacteroides</taxon>
    </lineage>
</organism>
<reference evidence="1 2" key="1">
    <citation type="submission" date="2018-02" db="EMBL/GenBank/DDBJ databases">
        <authorList>
            <person name="Holder M.E."/>
            <person name="Ajami N.J."/>
            <person name="Petrosino J.F."/>
        </authorList>
    </citation>
    <scope>NUCLEOTIDE SEQUENCE [LARGE SCALE GENOMIC DNA]</scope>
    <source>
        <strain evidence="1 2">ATCC 33285</strain>
    </source>
</reference>
<sequence>MIDKIDIYGLRDGIIAKVASIPCENTFHNSSLMAKDELSVSVVTDSPLPVKAGDYCTMDGVVYRMNRDAEFTQKTEVQHEYSIILEAPIYTLLDKVFCNRVTGSTKVVLTGKLRDFLELLMWNVNKSEDNPLGVDTGWKIGLCPDTEYRNIVLDGISCRASLDEFRKAFDLEYYVTNKTINFVSHIENETGLTFIQGRGGGLYSLEQKNVDSGDVVTRLFPKGGKENVIPGEGDEDGRLVLPEKYIEDFTETTKVVERVVVFDDIHPTFQGKVGVLSDANNKSFICAEIDFDIKELAVGSDARVNFLTGDLMGKAFEFKWNNEAKKITLIGQIDELAVIDPKTKSKPVIPDANKYLRGGELFTLIGLRMSGTYKANAVDKLRQKGVEWLGYNCRKRVKYSLEVDYRILRGKRSLSVGDLVTVKDEKRGINSTIRITSTEKNLLTGKISCIVSNYLDEKWEKKIEGQIASTQAAISGGVSSGNVDIIEENDARECTDRRVFSSLRTIKELLNRSLSKTHSDRTPYSLVVGQDLEVEHLIKALTRLEVGEAVDSLLAGKGIIAENGRIQADRMELRSSLTVLRLIINEIQAMAGDYSFSDCGYIERVDKIDGTTYKLWMEKRTDTDWTNLDEHDVLLSIVNSLLTGGTDYYSSWFRCVSKNRNENSLTVVLYPDSEVPGGKNYPPVSGYNVTRKGNATMPEAGETNERAQSWLISSREGRIMFLQNVFKPILEDYNYAISIGRFPSVKMIRKLPISPTDVGIMAKTIVAENFYQADWNGDIIPKKVDRGEWSLAVAQGESPYRNVSHEVTLENQSVVTQLEQHTVYHYGCKWGCVIDKTADEPKWNAPGWILLEGDKNYHLDFTSTNGWQFFHRSVDTVVSAVVSYGNRDITEVLMASDGVQVEWLRDTGNVPADNAWQPTYVDGKKYAIHLTRADMGSEWGVSVRKVRFVCRVFIPIGGGKFEKTENYIGFKI</sequence>
<dbReference type="EMBL" id="CP027231">
    <property type="protein sequence ID" value="AVM53316.1"/>
    <property type="molecule type" value="Genomic_DNA"/>
</dbReference>
<gene>
    <name evidence="1" type="ORF">C4H11_10585</name>
</gene>
<proteinExistence type="predicted"/>
<protein>
    <submittedName>
        <fullName evidence="1">Uncharacterized protein</fullName>
    </submittedName>
</protein>